<organism evidence="2 3">
    <name type="scientific">Fodinibius halophilus</name>
    <dbReference type="NCBI Taxonomy" id="1736908"/>
    <lineage>
        <taxon>Bacteria</taxon>
        <taxon>Pseudomonadati</taxon>
        <taxon>Balneolota</taxon>
        <taxon>Balneolia</taxon>
        <taxon>Balneolales</taxon>
        <taxon>Balneolaceae</taxon>
        <taxon>Fodinibius</taxon>
    </lineage>
</organism>
<protein>
    <recommendedName>
        <fullName evidence="4">Lipoprotein</fullName>
    </recommendedName>
</protein>
<keyword evidence="3" id="KW-1185">Reference proteome</keyword>
<feature type="compositionally biased region" description="Acidic residues" evidence="1">
    <location>
        <begin position="203"/>
        <end position="215"/>
    </location>
</feature>
<dbReference type="PROSITE" id="PS51257">
    <property type="entry name" value="PROKAR_LIPOPROTEIN"/>
    <property type="match status" value="1"/>
</dbReference>
<dbReference type="Proteomes" id="UP000479132">
    <property type="component" value="Unassembled WGS sequence"/>
</dbReference>
<reference evidence="2 3" key="1">
    <citation type="submission" date="2020-02" db="EMBL/GenBank/DDBJ databases">
        <title>Aliifodinibius halophilus 2W32, complete genome.</title>
        <authorList>
            <person name="Li Y."/>
            <person name="Wu S."/>
        </authorList>
    </citation>
    <scope>NUCLEOTIDE SEQUENCE [LARGE SCALE GENOMIC DNA]</scope>
    <source>
        <strain evidence="2 3">2W32</strain>
    </source>
</reference>
<feature type="region of interest" description="Disordered" evidence="1">
    <location>
        <begin position="194"/>
        <end position="222"/>
    </location>
</feature>
<evidence type="ECO:0000313" key="3">
    <source>
        <dbReference type="Proteomes" id="UP000479132"/>
    </source>
</evidence>
<dbReference type="EMBL" id="JAALLS010000008">
    <property type="protein sequence ID" value="NGP88289.1"/>
    <property type="molecule type" value="Genomic_DNA"/>
</dbReference>
<gene>
    <name evidence="2" type="ORF">G3569_07970</name>
</gene>
<evidence type="ECO:0000313" key="2">
    <source>
        <dbReference type="EMBL" id="NGP88289.1"/>
    </source>
</evidence>
<accession>A0A6M1T2N1</accession>
<comment type="caution">
    <text evidence="2">The sequence shown here is derived from an EMBL/GenBank/DDBJ whole genome shotgun (WGS) entry which is preliminary data.</text>
</comment>
<sequence>MGKLYPISIILVLTLFFSSCQDNSTSINQKTKEDNEQIKTPSVEGKSLVFDSSNDFKGFVQNLQQKSYGELDKFVNQKAHGFTSLKMAQEHIRKKKSKSNSLTTQEEKTMHLNVEDPAFASILNKDGVFQVGKQIFKITNKYTYIFKDKGAYQNFQPSKKKSSNPSLSYVKPCEEIRQEPIRIRQDVYRVENCGGGGGGSYDPGDDDDEYTDPSDLDPYANLSKKYPSKITQEYRSGGTKGRLKGQTWHRDFFVYESIGVKSVHERHTWLRWWNRKAEKITIASFAKFSYGEVKISFLDLKNSFTVKLRDVISTIQSYPANPVTNLLNDIEQMSSNSKLTRYGYDALNSLQVKIEITKNKTRGEEVFTYDIAPKNIQETYSKVKYNAKKIRHVYDWSTAVISYPPNIKDVVDFEIDQIRSKHTLKHDGYHFGFITEERY</sequence>
<evidence type="ECO:0008006" key="4">
    <source>
        <dbReference type="Google" id="ProtNLM"/>
    </source>
</evidence>
<dbReference type="AlphaFoldDB" id="A0A6M1T2N1"/>
<dbReference type="RefSeq" id="WP_165267850.1">
    <property type="nucleotide sequence ID" value="NZ_JAALLS010000008.1"/>
</dbReference>
<proteinExistence type="predicted"/>
<evidence type="ECO:0000256" key="1">
    <source>
        <dbReference type="SAM" id="MobiDB-lite"/>
    </source>
</evidence>
<name>A0A6M1T2N1_9BACT</name>